<protein>
    <submittedName>
        <fullName evidence="1">Acyltransferase</fullName>
        <ecNumber evidence="1">2.3.1.-</ecNumber>
    </submittedName>
</protein>
<dbReference type="EC" id="2.3.1.-" evidence="1"/>
<dbReference type="InterPro" id="IPR001451">
    <property type="entry name" value="Hexapep"/>
</dbReference>
<accession>A0ABW5K9F0</accession>
<keyword evidence="2" id="KW-1185">Reference proteome</keyword>
<proteinExistence type="predicted"/>
<dbReference type="GO" id="GO:0016746">
    <property type="term" value="F:acyltransferase activity"/>
    <property type="evidence" value="ECO:0007669"/>
    <property type="project" value="UniProtKB-KW"/>
</dbReference>
<dbReference type="CDD" id="cd04647">
    <property type="entry name" value="LbH_MAT_like"/>
    <property type="match status" value="1"/>
</dbReference>
<dbReference type="InterPro" id="IPR011004">
    <property type="entry name" value="Trimer_LpxA-like_sf"/>
</dbReference>
<evidence type="ECO:0000313" key="1">
    <source>
        <dbReference type="EMBL" id="MFD2545083.1"/>
    </source>
</evidence>
<dbReference type="PANTHER" id="PTHR23416">
    <property type="entry name" value="SIALIC ACID SYNTHASE-RELATED"/>
    <property type="match status" value="1"/>
</dbReference>
<evidence type="ECO:0000313" key="2">
    <source>
        <dbReference type="Proteomes" id="UP001597394"/>
    </source>
</evidence>
<organism evidence="1 2">
    <name type="scientific">Kaistella montana</name>
    <dbReference type="NCBI Taxonomy" id="1849733"/>
    <lineage>
        <taxon>Bacteria</taxon>
        <taxon>Pseudomonadati</taxon>
        <taxon>Bacteroidota</taxon>
        <taxon>Flavobacteriia</taxon>
        <taxon>Flavobacteriales</taxon>
        <taxon>Weeksellaceae</taxon>
        <taxon>Chryseobacterium group</taxon>
        <taxon>Kaistella</taxon>
    </lineage>
</organism>
<dbReference type="PANTHER" id="PTHR23416:SF78">
    <property type="entry name" value="LIPOPOLYSACCHARIDE BIOSYNTHESIS O-ACETYL TRANSFERASE WBBJ-RELATED"/>
    <property type="match status" value="1"/>
</dbReference>
<comment type="caution">
    <text evidence="1">The sequence shown here is derived from an EMBL/GenBank/DDBJ whole genome shotgun (WGS) entry which is preliminary data.</text>
</comment>
<name>A0ABW5K9F0_9FLAO</name>
<dbReference type="EMBL" id="JBHULG010000002">
    <property type="protein sequence ID" value="MFD2545083.1"/>
    <property type="molecule type" value="Genomic_DNA"/>
</dbReference>
<dbReference type="RefSeq" id="WP_255928803.1">
    <property type="nucleotide sequence ID" value="NZ_JANFQP010000002.1"/>
</dbReference>
<reference evidence="2" key="1">
    <citation type="journal article" date="2019" name="Int. J. Syst. Evol. Microbiol.">
        <title>The Global Catalogue of Microorganisms (GCM) 10K type strain sequencing project: providing services to taxonomists for standard genome sequencing and annotation.</title>
        <authorList>
            <consortium name="The Broad Institute Genomics Platform"/>
            <consortium name="The Broad Institute Genome Sequencing Center for Infectious Disease"/>
            <person name="Wu L."/>
            <person name="Ma J."/>
        </authorList>
    </citation>
    <scope>NUCLEOTIDE SEQUENCE [LARGE SCALE GENOMIC DNA]</scope>
    <source>
        <strain evidence="2">KCTC 52204</strain>
    </source>
</reference>
<dbReference type="Pfam" id="PF00132">
    <property type="entry name" value="Hexapep"/>
    <property type="match status" value="1"/>
</dbReference>
<keyword evidence="1" id="KW-0012">Acyltransferase</keyword>
<dbReference type="SUPFAM" id="SSF51161">
    <property type="entry name" value="Trimeric LpxA-like enzymes"/>
    <property type="match status" value="1"/>
</dbReference>
<sequence length="194" mass="21450">MKSYLLLIHFKLHSSFSRWKYFIYPNLFSRAKYSCATNPIYQQKTEITGVGRITIGKNCGFGYRIGGFWRNGSIEFQARYKDAEIIIGDNVFTNNNIFICAANKISIGSHTRIGQGIMITDFEAHGTDPENRNKVGEIGTVDIGENVWIGNNVTILKNSKVGKNTIIGTGAIVNGVFPENVLIGGVPAKILKSL</sequence>
<dbReference type="Gene3D" id="2.160.10.10">
    <property type="entry name" value="Hexapeptide repeat proteins"/>
    <property type="match status" value="1"/>
</dbReference>
<keyword evidence="1" id="KW-0808">Transferase</keyword>
<dbReference type="InterPro" id="IPR051159">
    <property type="entry name" value="Hexapeptide_acetyltransf"/>
</dbReference>
<dbReference type="Proteomes" id="UP001597394">
    <property type="component" value="Unassembled WGS sequence"/>
</dbReference>
<gene>
    <name evidence="1" type="ORF">ACFSO8_06360</name>
</gene>